<dbReference type="GO" id="GO:0006979">
    <property type="term" value="P:response to oxidative stress"/>
    <property type="evidence" value="ECO:0007669"/>
    <property type="project" value="TreeGrafter"/>
</dbReference>
<evidence type="ECO:0000256" key="5">
    <source>
        <dbReference type="PIRNR" id="PIRNR000239"/>
    </source>
</evidence>
<dbReference type="InterPro" id="IPR036249">
    <property type="entry name" value="Thioredoxin-like_sf"/>
</dbReference>
<evidence type="ECO:0000313" key="11">
    <source>
        <dbReference type="Proteomes" id="UP000266643"/>
    </source>
</evidence>
<dbReference type="Gene3D" id="3.30.1020.10">
    <property type="entry name" value="Antioxidant, Horf6, Chain A, domain2"/>
    <property type="match status" value="1"/>
</dbReference>
<dbReference type="InterPro" id="IPR013766">
    <property type="entry name" value="Thioredoxin_domain"/>
</dbReference>
<dbReference type="EMBL" id="QUSZ01005746">
    <property type="protein sequence ID" value="RHY08389.1"/>
    <property type="molecule type" value="Genomic_DNA"/>
</dbReference>
<comment type="function">
    <text evidence="5">Thiol-specific peroxidase that catalyzes the reduction of hydrogen peroxide and organic hydroperoxides to water and alcohols, respectively.</text>
</comment>
<gene>
    <name evidence="9" type="ORF">DYB30_005678</name>
    <name evidence="8" type="ORF">DYB36_000835</name>
    <name evidence="7" type="ORF">H257_12621</name>
</gene>
<evidence type="ECO:0000313" key="10">
    <source>
        <dbReference type="Proteomes" id="UP000265427"/>
    </source>
</evidence>
<name>W4FYG5_APHAT</name>
<dbReference type="InterPro" id="IPR000866">
    <property type="entry name" value="AhpC/TSA"/>
</dbReference>
<dbReference type="OrthoDB" id="2996783at2759"/>
<dbReference type="GO" id="GO:0005829">
    <property type="term" value="C:cytosol"/>
    <property type="evidence" value="ECO:0007669"/>
    <property type="project" value="TreeGrafter"/>
</dbReference>
<dbReference type="PANTHER" id="PTHR10681:SF121">
    <property type="entry name" value="ALKYL HYDROPEROXIDE REDUCTASE C"/>
    <property type="match status" value="1"/>
</dbReference>
<evidence type="ECO:0000313" key="7">
    <source>
        <dbReference type="EMBL" id="ETV72527.1"/>
    </source>
</evidence>
<reference evidence="10 11" key="2">
    <citation type="submission" date="2018-08" db="EMBL/GenBank/DDBJ databases">
        <title>Aphanomyces genome sequencing and annotation.</title>
        <authorList>
            <person name="Minardi D."/>
            <person name="Oidtmann B."/>
            <person name="Van Der Giezen M."/>
            <person name="Studholme D.J."/>
        </authorList>
    </citation>
    <scope>NUCLEOTIDE SEQUENCE [LARGE SCALE GENOMIC DNA]</scope>
    <source>
        <strain evidence="9 11">D2</strain>
        <strain evidence="8 10">Kv</strain>
    </source>
</reference>
<organism evidence="7">
    <name type="scientific">Aphanomyces astaci</name>
    <name type="common">Crayfish plague agent</name>
    <dbReference type="NCBI Taxonomy" id="112090"/>
    <lineage>
        <taxon>Eukaryota</taxon>
        <taxon>Sar</taxon>
        <taxon>Stramenopiles</taxon>
        <taxon>Oomycota</taxon>
        <taxon>Saprolegniomycetes</taxon>
        <taxon>Saprolegniales</taxon>
        <taxon>Verrucalvaceae</taxon>
        <taxon>Aphanomyces</taxon>
    </lineage>
</organism>
<dbReference type="Pfam" id="PF00578">
    <property type="entry name" value="AhpC-TSA"/>
    <property type="match status" value="1"/>
</dbReference>
<keyword evidence="2 5" id="KW-0049">Antioxidant</keyword>
<dbReference type="STRING" id="112090.W4FYG5"/>
<dbReference type="RefSeq" id="XP_009838209.1">
    <property type="nucleotide sequence ID" value="XM_009839907.1"/>
</dbReference>
<dbReference type="FunFam" id="3.30.1020.10:FF:000003">
    <property type="entry name" value="Peroxiredoxin protein"/>
    <property type="match status" value="1"/>
</dbReference>
<evidence type="ECO:0000313" key="9">
    <source>
        <dbReference type="EMBL" id="RHY77515.1"/>
    </source>
</evidence>
<protein>
    <recommendedName>
        <fullName evidence="6">Thioredoxin domain-containing protein</fullName>
    </recommendedName>
</protein>
<proteinExistence type="inferred from homology"/>
<dbReference type="InterPro" id="IPR019479">
    <property type="entry name" value="Peroxiredoxin_C"/>
</dbReference>
<keyword evidence="1 5" id="KW-0575">Peroxidase</keyword>
<dbReference type="GeneID" id="20814617"/>
<evidence type="ECO:0000256" key="1">
    <source>
        <dbReference type="ARBA" id="ARBA00022559"/>
    </source>
</evidence>
<dbReference type="SUPFAM" id="SSF52833">
    <property type="entry name" value="Thioredoxin-like"/>
    <property type="match status" value="1"/>
</dbReference>
<dbReference type="InterPro" id="IPR050217">
    <property type="entry name" value="Peroxiredoxin"/>
</dbReference>
<evidence type="ECO:0000259" key="6">
    <source>
        <dbReference type="PROSITE" id="PS51352"/>
    </source>
</evidence>
<dbReference type="PANTHER" id="PTHR10681">
    <property type="entry name" value="THIOREDOXIN PEROXIDASE"/>
    <property type="match status" value="1"/>
</dbReference>
<dbReference type="AlphaFoldDB" id="W4FYG5"/>
<dbReference type="PIRSF" id="PIRSF000239">
    <property type="entry name" value="AHPC"/>
    <property type="match status" value="1"/>
</dbReference>
<comment type="similarity">
    <text evidence="5">Belongs to the peroxiredoxin family.</text>
</comment>
<evidence type="ECO:0000256" key="3">
    <source>
        <dbReference type="ARBA" id="ARBA00023002"/>
    </source>
</evidence>
<dbReference type="Proteomes" id="UP000266643">
    <property type="component" value="Unassembled WGS sequence"/>
</dbReference>
<keyword evidence="4 5" id="KW-0676">Redox-active center</keyword>
<dbReference type="Proteomes" id="UP000265427">
    <property type="component" value="Unassembled WGS sequence"/>
</dbReference>
<dbReference type="VEuPathDB" id="FungiDB:H257_12621"/>
<evidence type="ECO:0000256" key="4">
    <source>
        <dbReference type="ARBA" id="ARBA00023284"/>
    </source>
</evidence>
<feature type="domain" description="Thioredoxin" evidence="6">
    <location>
        <begin position="8"/>
        <end position="170"/>
    </location>
</feature>
<evidence type="ECO:0000313" key="8">
    <source>
        <dbReference type="EMBL" id="RHY08389.1"/>
    </source>
</evidence>
<sequence>MPPAAASVRVGSKIPKMIGTTQMGTIKLHDYIDGAWTLLLTFPQDFHPVWATELGMLTKLKPQFDARNCRVLGLSVGSLKQQARFLDDVNETQDVQVNFPIFADESGDLSRTLGLISPSAPVHGSEHFKLPYSAAFLLDIDMIVQFVFYYPVAVGRNLYEFIRVLDGLQLTAYNQVVLPTNWKVNDDVFIEPDITSDAAKALFPHGFHELKPYFRVTPSPTLTEDQS</sequence>
<dbReference type="GO" id="GO:0033554">
    <property type="term" value="P:cellular response to stress"/>
    <property type="evidence" value="ECO:0007669"/>
    <property type="project" value="TreeGrafter"/>
</dbReference>
<dbReference type="GO" id="GO:0042744">
    <property type="term" value="P:hydrogen peroxide catabolic process"/>
    <property type="evidence" value="ECO:0007669"/>
    <property type="project" value="TreeGrafter"/>
</dbReference>
<reference evidence="7" key="1">
    <citation type="submission" date="2013-12" db="EMBL/GenBank/DDBJ databases">
        <title>The Genome Sequence of Aphanomyces astaci APO3.</title>
        <authorList>
            <consortium name="The Broad Institute Genomics Platform"/>
            <person name="Russ C."/>
            <person name="Tyler B."/>
            <person name="van West P."/>
            <person name="Dieguez-Uribeondo J."/>
            <person name="Young S.K."/>
            <person name="Zeng Q."/>
            <person name="Gargeya S."/>
            <person name="Fitzgerald M."/>
            <person name="Abouelleil A."/>
            <person name="Alvarado L."/>
            <person name="Chapman S.B."/>
            <person name="Gainer-Dewar J."/>
            <person name="Goldberg J."/>
            <person name="Griggs A."/>
            <person name="Gujja S."/>
            <person name="Hansen M."/>
            <person name="Howarth C."/>
            <person name="Imamovic A."/>
            <person name="Ireland A."/>
            <person name="Larimer J."/>
            <person name="McCowan C."/>
            <person name="Murphy C."/>
            <person name="Pearson M."/>
            <person name="Poon T.W."/>
            <person name="Priest M."/>
            <person name="Roberts A."/>
            <person name="Saif S."/>
            <person name="Shea T."/>
            <person name="Sykes S."/>
            <person name="Wortman J."/>
            <person name="Nusbaum C."/>
            <person name="Birren B."/>
        </authorList>
    </citation>
    <scope>NUCLEOTIDE SEQUENCE [LARGE SCALE GENOMIC DNA]</scope>
    <source>
        <strain evidence="7">APO3</strain>
    </source>
</reference>
<dbReference type="GO" id="GO:0008379">
    <property type="term" value="F:thioredoxin peroxidase activity"/>
    <property type="evidence" value="ECO:0007669"/>
    <property type="project" value="TreeGrafter"/>
</dbReference>
<dbReference type="Pfam" id="PF10417">
    <property type="entry name" value="1-cysPrx_C"/>
    <property type="match status" value="1"/>
</dbReference>
<keyword evidence="3 5" id="KW-0560">Oxidoreductase</keyword>
<accession>W4FYG5</accession>
<dbReference type="PROSITE" id="PS51352">
    <property type="entry name" value="THIOREDOXIN_2"/>
    <property type="match status" value="1"/>
</dbReference>
<dbReference type="Gene3D" id="3.40.30.10">
    <property type="entry name" value="Glutaredoxin"/>
    <property type="match status" value="1"/>
</dbReference>
<dbReference type="EMBL" id="KI913154">
    <property type="protein sequence ID" value="ETV72527.1"/>
    <property type="molecule type" value="Genomic_DNA"/>
</dbReference>
<dbReference type="EMBL" id="QUTD01001687">
    <property type="protein sequence ID" value="RHY77515.1"/>
    <property type="molecule type" value="Genomic_DNA"/>
</dbReference>
<dbReference type="InterPro" id="IPR024706">
    <property type="entry name" value="Peroxiredoxin_AhpC-typ"/>
</dbReference>
<evidence type="ECO:0000256" key="2">
    <source>
        <dbReference type="ARBA" id="ARBA00022862"/>
    </source>
</evidence>
<dbReference type="GO" id="GO:0045454">
    <property type="term" value="P:cell redox homeostasis"/>
    <property type="evidence" value="ECO:0007669"/>
    <property type="project" value="TreeGrafter"/>
</dbReference>